<dbReference type="RefSeq" id="WP_185002253.1">
    <property type="nucleotide sequence ID" value="NZ_BAAAUI010000095.1"/>
</dbReference>
<protein>
    <recommendedName>
        <fullName evidence="4">Metallothionein</fullName>
    </recommendedName>
</protein>
<dbReference type="EMBL" id="JACHMH010000001">
    <property type="protein sequence ID" value="MBB4676426.1"/>
    <property type="molecule type" value="Genomic_DNA"/>
</dbReference>
<accession>A0A7W7CAQ9</accession>
<organism evidence="2 3">
    <name type="scientific">Crossiella cryophila</name>
    <dbReference type="NCBI Taxonomy" id="43355"/>
    <lineage>
        <taxon>Bacteria</taxon>
        <taxon>Bacillati</taxon>
        <taxon>Actinomycetota</taxon>
        <taxon>Actinomycetes</taxon>
        <taxon>Pseudonocardiales</taxon>
        <taxon>Pseudonocardiaceae</taxon>
        <taxon>Crossiella</taxon>
    </lineage>
</organism>
<dbReference type="AlphaFoldDB" id="A0A7W7CAQ9"/>
<evidence type="ECO:0000313" key="3">
    <source>
        <dbReference type="Proteomes" id="UP000533598"/>
    </source>
</evidence>
<feature type="compositionally biased region" description="Basic and acidic residues" evidence="1">
    <location>
        <begin position="1"/>
        <end position="13"/>
    </location>
</feature>
<gene>
    <name evidence="2" type="ORF">HNR67_002544</name>
</gene>
<evidence type="ECO:0008006" key="4">
    <source>
        <dbReference type="Google" id="ProtNLM"/>
    </source>
</evidence>
<name>A0A7W7CAQ9_9PSEU</name>
<reference evidence="2 3" key="1">
    <citation type="submission" date="2020-08" db="EMBL/GenBank/DDBJ databases">
        <title>Sequencing the genomes of 1000 actinobacteria strains.</title>
        <authorList>
            <person name="Klenk H.-P."/>
        </authorList>
    </citation>
    <scope>NUCLEOTIDE SEQUENCE [LARGE SCALE GENOMIC DNA]</scope>
    <source>
        <strain evidence="2 3">DSM 44230</strain>
    </source>
</reference>
<sequence>MTSTLEHRPAETHRHTHGPGCGHDAVVHGDHVDYLHDGHVHREHQTEDGVHYDECALCQCANCSDSCALCQCADCTCATCNHARCDCAGCSDACANCTCADCSCATCDHAA</sequence>
<dbReference type="Proteomes" id="UP000533598">
    <property type="component" value="Unassembled WGS sequence"/>
</dbReference>
<comment type="caution">
    <text evidence="2">The sequence shown here is derived from an EMBL/GenBank/DDBJ whole genome shotgun (WGS) entry which is preliminary data.</text>
</comment>
<keyword evidence="3" id="KW-1185">Reference proteome</keyword>
<evidence type="ECO:0000313" key="2">
    <source>
        <dbReference type="EMBL" id="MBB4676426.1"/>
    </source>
</evidence>
<feature type="region of interest" description="Disordered" evidence="1">
    <location>
        <begin position="1"/>
        <end position="20"/>
    </location>
</feature>
<evidence type="ECO:0000256" key="1">
    <source>
        <dbReference type="SAM" id="MobiDB-lite"/>
    </source>
</evidence>
<proteinExistence type="predicted"/>